<dbReference type="SMART" id="SM00507">
    <property type="entry name" value="HNHc"/>
    <property type="match status" value="1"/>
</dbReference>
<proteinExistence type="predicted"/>
<dbReference type="RefSeq" id="WP_051610584.1">
    <property type="nucleotide sequence ID" value="NZ_BSOR01000012.1"/>
</dbReference>
<keyword evidence="3" id="KW-1185">Reference proteome</keyword>
<dbReference type="InterPro" id="IPR002711">
    <property type="entry name" value="HNH"/>
</dbReference>
<reference evidence="3" key="1">
    <citation type="journal article" date="2019" name="Int. J. Syst. Evol. Microbiol.">
        <title>The Global Catalogue of Microorganisms (GCM) 10K type strain sequencing project: providing services to taxonomists for standard genome sequencing and annotation.</title>
        <authorList>
            <consortium name="The Broad Institute Genomics Platform"/>
            <consortium name="The Broad Institute Genome Sequencing Center for Infectious Disease"/>
            <person name="Wu L."/>
            <person name="Ma J."/>
        </authorList>
    </citation>
    <scope>NUCLEOTIDE SEQUENCE [LARGE SCALE GENOMIC DNA]</scope>
    <source>
        <strain evidence="3">NBRC 100033</strain>
    </source>
</reference>
<comment type="caution">
    <text evidence="2">The sequence shown here is derived from an EMBL/GenBank/DDBJ whole genome shotgun (WGS) entry which is preliminary data.</text>
</comment>
<accession>A0ABQ5ZZA7</accession>
<dbReference type="EMBL" id="BSOR01000012">
    <property type="protein sequence ID" value="GLR63215.1"/>
    <property type="molecule type" value="Genomic_DNA"/>
</dbReference>
<dbReference type="CDD" id="cd00085">
    <property type="entry name" value="HNHc"/>
    <property type="match status" value="1"/>
</dbReference>
<dbReference type="Proteomes" id="UP001156682">
    <property type="component" value="Unassembled WGS sequence"/>
</dbReference>
<sequence length="302" mass="33510">MLTTITDKNTNSECQELLKTKLSESLKSSLFTTIGFPGGSWQTEVIYNSKIWYNSYNLDEKGKSKRYWNGFGLSRGIGGNKSLNIAVEINVPFSGIDRKVSGFFAREENSGEVFLMHRGKVGGGRKGIGKSAFINWAEIDLIEIREGGKKSSAIKIANLNGNNVAKEIAAFVTKVSRFKEYITADAVNVVEMLSLEELYARAKESAGKKLEVTSKSVYVRDANIAEIAKRKAKGKCQLCRQKAPFKDKFGKPYLETHHIDWLSSGGADTIENTVALCPNCHRKMHSLSLTEDVGILRERAKI</sequence>
<dbReference type="Pfam" id="PF01844">
    <property type="entry name" value="HNH"/>
    <property type="match status" value="1"/>
</dbReference>
<protein>
    <recommendedName>
        <fullName evidence="1">HNH nuclease domain-containing protein</fullName>
    </recommendedName>
</protein>
<evidence type="ECO:0000259" key="1">
    <source>
        <dbReference type="SMART" id="SM00507"/>
    </source>
</evidence>
<dbReference type="Gene3D" id="1.10.30.50">
    <property type="match status" value="1"/>
</dbReference>
<dbReference type="InterPro" id="IPR003615">
    <property type="entry name" value="HNH_nuc"/>
</dbReference>
<evidence type="ECO:0000313" key="3">
    <source>
        <dbReference type="Proteomes" id="UP001156682"/>
    </source>
</evidence>
<name>A0ABQ5ZZA7_9GAMM</name>
<gene>
    <name evidence="2" type="ORF">GCM10007878_06500</name>
</gene>
<evidence type="ECO:0000313" key="2">
    <source>
        <dbReference type="EMBL" id="GLR63215.1"/>
    </source>
</evidence>
<feature type="domain" description="HNH nuclease" evidence="1">
    <location>
        <begin position="223"/>
        <end position="282"/>
    </location>
</feature>
<organism evidence="2 3">
    <name type="scientific">Marinospirillum insulare</name>
    <dbReference type="NCBI Taxonomy" id="217169"/>
    <lineage>
        <taxon>Bacteria</taxon>
        <taxon>Pseudomonadati</taxon>
        <taxon>Pseudomonadota</taxon>
        <taxon>Gammaproteobacteria</taxon>
        <taxon>Oceanospirillales</taxon>
        <taxon>Oceanospirillaceae</taxon>
        <taxon>Marinospirillum</taxon>
    </lineage>
</organism>